<reference evidence="2 3" key="1">
    <citation type="submission" date="2019-02" db="EMBL/GenBank/DDBJ databases">
        <title>Sequencing the genomes of 1000 actinobacteria strains.</title>
        <authorList>
            <person name="Klenk H.-P."/>
        </authorList>
    </citation>
    <scope>NUCLEOTIDE SEQUENCE [LARGE SCALE GENOMIC DNA]</scope>
    <source>
        <strain evidence="2 3">DSM 45779</strain>
    </source>
</reference>
<evidence type="ECO:0000313" key="3">
    <source>
        <dbReference type="Proteomes" id="UP000291591"/>
    </source>
</evidence>
<dbReference type="EMBL" id="SHKL01000001">
    <property type="protein sequence ID" value="RZT85199.1"/>
    <property type="molecule type" value="Genomic_DNA"/>
</dbReference>
<evidence type="ECO:0000256" key="1">
    <source>
        <dbReference type="SAM" id="MobiDB-lite"/>
    </source>
</evidence>
<feature type="region of interest" description="Disordered" evidence="1">
    <location>
        <begin position="1"/>
        <end position="107"/>
    </location>
</feature>
<feature type="compositionally biased region" description="Basic residues" evidence="1">
    <location>
        <begin position="94"/>
        <end position="107"/>
    </location>
</feature>
<feature type="compositionally biased region" description="Low complexity" evidence="1">
    <location>
        <begin position="82"/>
        <end position="93"/>
    </location>
</feature>
<sequence>MSGVGAVGSAPDRSRWDSLRSVHGVDVRTRLAPGTDSSAYPGTGEVNPQLTAPGRVGPASGRVPRPASGPVPGPVAGPPPGTVGAARHAAAVRSRARRVTRVPHTRA</sequence>
<gene>
    <name evidence="2" type="ORF">EV383_2063</name>
</gene>
<dbReference type="Proteomes" id="UP000291591">
    <property type="component" value="Unassembled WGS sequence"/>
</dbReference>
<protein>
    <submittedName>
        <fullName evidence="2">Uncharacterized protein</fullName>
    </submittedName>
</protein>
<feature type="compositionally biased region" description="Basic and acidic residues" evidence="1">
    <location>
        <begin position="12"/>
        <end position="29"/>
    </location>
</feature>
<comment type="caution">
    <text evidence="2">The sequence shown here is derived from an EMBL/GenBank/DDBJ whole genome shotgun (WGS) entry which is preliminary data.</text>
</comment>
<proteinExistence type="predicted"/>
<evidence type="ECO:0000313" key="2">
    <source>
        <dbReference type="EMBL" id="RZT85199.1"/>
    </source>
</evidence>
<feature type="compositionally biased region" description="Pro residues" evidence="1">
    <location>
        <begin position="67"/>
        <end position="81"/>
    </location>
</feature>
<organism evidence="2 3">
    <name type="scientific">Pseudonocardia sediminis</name>
    <dbReference type="NCBI Taxonomy" id="1397368"/>
    <lineage>
        <taxon>Bacteria</taxon>
        <taxon>Bacillati</taxon>
        <taxon>Actinomycetota</taxon>
        <taxon>Actinomycetes</taxon>
        <taxon>Pseudonocardiales</taxon>
        <taxon>Pseudonocardiaceae</taxon>
        <taxon>Pseudonocardia</taxon>
    </lineage>
</organism>
<feature type="compositionally biased region" description="Polar residues" evidence="1">
    <location>
        <begin position="35"/>
        <end position="50"/>
    </location>
</feature>
<accession>A0A4Q7UYF3</accession>
<keyword evidence="3" id="KW-1185">Reference proteome</keyword>
<name>A0A4Q7UYF3_PSEST</name>
<dbReference type="AlphaFoldDB" id="A0A4Q7UYF3"/>